<evidence type="ECO:0000313" key="3">
    <source>
        <dbReference type="Proteomes" id="UP000324222"/>
    </source>
</evidence>
<name>A0A5B7K4J1_PORTR</name>
<comment type="caution">
    <text evidence="2">The sequence shown here is derived from an EMBL/GenBank/DDBJ whole genome shotgun (WGS) entry which is preliminary data.</text>
</comment>
<feature type="region of interest" description="Disordered" evidence="1">
    <location>
        <begin position="26"/>
        <end position="65"/>
    </location>
</feature>
<dbReference type="PROSITE" id="PS51257">
    <property type="entry name" value="PROKAR_LIPOPROTEIN"/>
    <property type="match status" value="1"/>
</dbReference>
<gene>
    <name evidence="2" type="ORF">E2C01_097006</name>
</gene>
<evidence type="ECO:0000256" key="1">
    <source>
        <dbReference type="SAM" id="MobiDB-lite"/>
    </source>
</evidence>
<sequence length="65" mass="7242">MVVVRELRVSEYYTTTTTTSSCVAAQRLSPPGGEVKHRAKTQRHAFTTPEGRVEWQVSPCLPPGR</sequence>
<proteinExistence type="predicted"/>
<organism evidence="2 3">
    <name type="scientific">Portunus trituberculatus</name>
    <name type="common">Swimming crab</name>
    <name type="synonym">Neptunus trituberculatus</name>
    <dbReference type="NCBI Taxonomy" id="210409"/>
    <lineage>
        <taxon>Eukaryota</taxon>
        <taxon>Metazoa</taxon>
        <taxon>Ecdysozoa</taxon>
        <taxon>Arthropoda</taxon>
        <taxon>Crustacea</taxon>
        <taxon>Multicrustacea</taxon>
        <taxon>Malacostraca</taxon>
        <taxon>Eumalacostraca</taxon>
        <taxon>Eucarida</taxon>
        <taxon>Decapoda</taxon>
        <taxon>Pleocyemata</taxon>
        <taxon>Brachyura</taxon>
        <taxon>Eubrachyura</taxon>
        <taxon>Portunoidea</taxon>
        <taxon>Portunidae</taxon>
        <taxon>Portuninae</taxon>
        <taxon>Portunus</taxon>
    </lineage>
</organism>
<accession>A0A5B7K4J1</accession>
<evidence type="ECO:0000313" key="2">
    <source>
        <dbReference type="EMBL" id="MPD01474.1"/>
    </source>
</evidence>
<dbReference type="EMBL" id="VSRR010127268">
    <property type="protein sequence ID" value="MPD01474.1"/>
    <property type="molecule type" value="Genomic_DNA"/>
</dbReference>
<reference evidence="2 3" key="1">
    <citation type="submission" date="2019-05" db="EMBL/GenBank/DDBJ databases">
        <title>Another draft genome of Portunus trituberculatus and its Hox gene families provides insights of decapod evolution.</title>
        <authorList>
            <person name="Jeong J.-H."/>
            <person name="Song I."/>
            <person name="Kim S."/>
            <person name="Choi T."/>
            <person name="Kim D."/>
            <person name="Ryu S."/>
            <person name="Kim W."/>
        </authorList>
    </citation>
    <scope>NUCLEOTIDE SEQUENCE [LARGE SCALE GENOMIC DNA]</scope>
    <source>
        <tissue evidence="2">Muscle</tissue>
    </source>
</reference>
<keyword evidence="3" id="KW-1185">Reference proteome</keyword>
<dbReference type="Proteomes" id="UP000324222">
    <property type="component" value="Unassembled WGS sequence"/>
</dbReference>
<protein>
    <submittedName>
        <fullName evidence="2">Uncharacterized protein</fullName>
    </submittedName>
</protein>
<dbReference type="AlphaFoldDB" id="A0A5B7K4J1"/>